<dbReference type="PANTHER" id="PTHR36440:SF1">
    <property type="entry name" value="PUTATIVE (AFU_ORTHOLOGUE AFUA_8G07350)-RELATED"/>
    <property type="match status" value="1"/>
</dbReference>
<dbReference type="InterPro" id="IPR013096">
    <property type="entry name" value="Cupin_2"/>
</dbReference>
<name>A0A0U1LVL7_TALIS</name>
<evidence type="ECO:0000313" key="2">
    <source>
        <dbReference type="EMBL" id="CRG86620.1"/>
    </source>
</evidence>
<keyword evidence="3" id="KW-1185">Reference proteome</keyword>
<dbReference type="Proteomes" id="UP000054383">
    <property type="component" value="Unassembled WGS sequence"/>
</dbReference>
<accession>A0A0U1LVL7</accession>
<sequence length="343" mass="36886">MVTARAIITHAHDAPAYWQIGNLWRTMATGVQTDNVFTLLDQIVHSGGGGGPCTHTHTQDEGLYVVSGKCTFNAGGNDGLPAGPGTFVAIPRLTEHSFTVDEPDTQLLNFYLPAGFEVLLTGISHPADRNEPPPPGIPLPPPHLVRKLAADYGQTAVLGMPFIDKARPGIMSTNPTPGATIFPFTAHAKDVPSYWYKDGLWSVLGSSKQTGGSYTMLQLNLRKGVISSPHIYNDHDEVFYILGGDCTFLLGDRIEECTKGALVFIPKGTPSSLRVDSETAMMLNIHTPGGFDEALEQLGQRATESRLPNMGDPAEVKQTDARLRNMLLDGLGITNIAVTDPLS</sequence>
<reference evidence="2 3" key="1">
    <citation type="submission" date="2015-04" db="EMBL/GenBank/DDBJ databases">
        <authorList>
            <person name="Syromyatnikov M.Y."/>
            <person name="Popov V.N."/>
        </authorList>
    </citation>
    <scope>NUCLEOTIDE SEQUENCE [LARGE SCALE GENOMIC DNA]</scope>
    <source>
        <strain evidence="2">WF-38-12</strain>
    </source>
</reference>
<dbReference type="InterPro" id="IPR053146">
    <property type="entry name" value="QDO-like"/>
</dbReference>
<dbReference type="PANTHER" id="PTHR36440">
    <property type="entry name" value="PUTATIVE (AFU_ORTHOLOGUE AFUA_8G07350)-RELATED"/>
    <property type="match status" value="1"/>
</dbReference>
<protein>
    <recommendedName>
        <fullName evidence="1">Cupin type-2 domain-containing protein</fullName>
    </recommendedName>
</protein>
<gene>
    <name evidence="2" type="ORF">PISL3812_03630</name>
</gene>
<dbReference type="AlphaFoldDB" id="A0A0U1LVL7"/>
<dbReference type="InterPro" id="IPR011051">
    <property type="entry name" value="RmlC_Cupin_sf"/>
</dbReference>
<dbReference type="OrthoDB" id="5370773at2759"/>
<dbReference type="Pfam" id="PF07883">
    <property type="entry name" value="Cupin_2"/>
    <property type="match status" value="1"/>
</dbReference>
<evidence type="ECO:0000313" key="3">
    <source>
        <dbReference type="Proteomes" id="UP000054383"/>
    </source>
</evidence>
<dbReference type="OMA" id="EHHTETF"/>
<dbReference type="SUPFAM" id="SSF51182">
    <property type="entry name" value="RmlC-like cupins"/>
    <property type="match status" value="1"/>
</dbReference>
<proteinExistence type="predicted"/>
<organism evidence="2 3">
    <name type="scientific">Talaromyces islandicus</name>
    <name type="common">Penicillium islandicum</name>
    <dbReference type="NCBI Taxonomy" id="28573"/>
    <lineage>
        <taxon>Eukaryota</taxon>
        <taxon>Fungi</taxon>
        <taxon>Dikarya</taxon>
        <taxon>Ascomycota</taxon>
        <taxon>Pezizomycotina</taxon>
        <taxon>Eurotiomycetes</taxon>
        <taxon>Eurotiomycetidae</taxon>
        <taxon>Eurotiales</taxon>
        <taxon>Trichocomaceae</taxon>
        <taxon>Talaromyces</taxon>
        <taxon>Talaromyces sect. Islandici</taxon>
    </lineage>
</organism>
<dbReference type="InterPro" id="IPR014710">
    <property type="entry name" value="RmlC-like_jellyroll"/>
</dbReference>
<feature type="domain" description="Cupin type-2" evidence="1">
    <location>
        <begin position="46"/>
        <end position="101"/>
    </location>
</feature>
<dbReference type="Gene3D" id="2.60.120.10">
    <property type="entry name" value="Jelly Rolls"/>
    <property type="match status" value="2"/>
</dbReference>
<dbReference type="EMBL" id="CVMT01000002">
    <property type="protein sequence ID" value="CRG86620.1"/>
    <property type="molecule type" value="Genomic_DNA"/>
</dbReference>
<evidence type="ECO:0000259" key="1">
    <source>
        <dbReference type="Pfam" id="PF07883"/>
    </source>
</evidence>